<gene>
    <name evidence="11" type="ORF">HOLleu_12693</name>
</gene>
<evidence type="ECO:0000256" key="9">
    <source>
        <dbReference type="SAM" id="MobiDB-lite"/>
    </source>
</evidence>
<evidence type="ECO:0000313" key="12">
    <source>
        <dbReference type="Proteomes" id="UP001152320"/>
    </source>
</evidence>
<dbReference type="AlphaFoldDB" id="A0A9Q1CAJ1"/>
<dbReference type="GO" id="GO:0005886">
    <property type="term" value="C:plasma membrane"/>
    <property type="evidence" value="ECO:0007669"/>
    <property type="project" value="UniProtKB-SubCell"/>
</dbReference>
<evidence type="ECO:0000256" key="10">
    <source>
        <dbReference type="SAM" id="Phobius"/>
    </source>
</evidence>
<feature type="compositionally biased region" description="Basic and acidic residues" evidence="9">
    <location>
        <begin position="269"/>
        <end position="280"/>
    </location>
</feature>
<evidence type="ECO:0000256" key="8">
    <source>
        <dbReference type="RuleBase" id="RU000477"/>
    </source>
</evidence>
<evidence type="ECO:0000256" key="2">
    <source>
        <dbReference type="ARBA" id="ARBA00006175"/>
    </source>
</evidence>
<dbReference type="Proteomes" id="UP001152320">
    <property type="component" value="Chromosome 5"/>
</dbReference>
<dbReference type="SUPFAM" id="SSF81338">
    <property type="entry name" value="Aquaporin-like"/>
    <property type="match status" value="1"/>
</dbReference>
<dbReference type="EMBL" id="JAIZAY010000005">
    <property type="protein sequence ID" value="KAJ8041786.1"/>
    <property type="molecule type" value="Genomic_DNA"/>
</dbReference>
<comment type="caution">
    <text evidence="11">The sequence shown here is derived from an EMBL/GenBank/DDBJ whole genome shotgun (WGS) entry which is preliminary data.</text>
</comment>
<evidence type="ECO:0000313" key="11">
    <source>
        <dbReference type="EMBL" id="KAJ8041786.1"/>
    </source>
</evidence>
<keyword evidence="5 8" id="KW-0812">Transmembrane</keyword>
<feature type="region of interest" description="Disordered" evidence="9">
    <location>
        <begin position="256"/>
        <end position="280"/>
    </location>
</feature>
<sequence length="280" mass="30375">MEPTLFGKMKQELVSPLFWRAGAAEFVGTCLFIFIHHGATSIFPDRDLSELRNAFAAGFAIATFVLCTSHISGGHFNPAVSLSFLGFGFITPLRAVVYMIAQLGGATLGAFLIWVATPYEYNPTVAATVLGPGITQGQGLLIEIVLTFQLVFMIFAVIDENRTDVVGSKPLAIGLSVIIGILCGINYTGASMNPARSFSSALVSGTWRDHWIYWVGPFIGGPLGAMTYRWILDPSGTMERFRNDATCSCAFAGRSKNRKSGREQNANQTEEKEKDAVDNL</sequence>
<feature type="transmembrane region" description="Helical" evidence="10">
    <location>
        <begin position="170"/>
        <end position="191"/>
    </location>
</feature>
<feature type="transmembrane region" description="Helical" evidence="10">
    <location>
        <begin position="211"/>
        <end position="232"/>
    </location>
</feature>
<accession>A0A9Q1CAJ1</accession>
<dbReference type="InterPro" id="IPR034294">
    <property type="entry name" value="Aquaporin_transptr"/>
</dbReference>
<evidence type="ECO:0000256" key="1">
    <source>
        <dbReference type="ARBA" id="ARBA00004651"/>
    </source>
</evidence>
<evidence type="ECO:0000256" key="4">
    <source>
        <dbReference type="ARBA" id="ARBA00022475"/>
    </source>
</evidence>
<dbReference type="PANTHER" id="PTHR19139:SF199">
    <property type="entry name" value="MIP17260P"/>
    <property type="match status" value="1"/>
</dbReference>
<dbReference type="Gene3D" id="1.20.1080.10">
    <property type="entry name" value="Glycerol uptake facilitator protein"/>
    <property type="match status" value="1"/>
</dbReference>
<reference evidence="11" key="1">
    <citation type="submission" date="2021-10" db="EMBL/GenBank/DDBJ databases">
        <title>Tropical sea cucumber genome reveals ecological adaptation and Cuvierian tubules defense mechanism.</title>
        <authorList>
            <person name="Chen T."/>
        </authorList>
    </citation>
    <scope>NUCLEOTIDE SEQUENCE</scope>
    <source>
        <strain evidence="11">Nanhai2018</strain>
        <tissue evidence="11">Muscle</tissue>
    </source>
</reference>
<dbReference type="NCBIfam" id="TIGR00861">
    <property type="entry name" value="MIP"/>
    <property type="match status" value="1"/>
</dbReference>
<evidence type="ECO:0000256" key="3">
    <source>
        <dbReference type="ARBA" id="ARBA00022448"/>
    </source>
</evidence>
<dbReference type="PRINTS" id="PR00783">
    <property type="entry name" value="MINTRINSICP"/>
</dbReference>
<dbReference type="InterPro" id="IPR000425">
    <property type="entry name" value="MIP"/>
</dbReference>
<dbReference type="Pfam" id="PF00230">
    <property type="entry name" value="MIP"/>
    <property type="match status" value="1"/>
</dbReference>
<evidence type="ECO:0000256" key="6">
    <source>
        <dbReference type="ARBA" id="ARBA00022989"/>
    </source>
</evidence>
<keyword evidence="3 8" id="KW-0813">Transport</keyword>
<dbReference type="InterPro" id="IPR022357">
    <property type="entry name" value="MIP_CS"/>
</dbReference>
<evidence type="ECO:0000256" key="5">
    <source>
        <dbReference type="ARBA" id="ARBA00022692"/>
    </source>
</evidence>
<dbReference type="OrthoDB" id="3222at2759"/>
<feature type="transmembrane region" description="Helical" evidence="10">
    <location>
        <begin position="137"/>
        <end position="158"/>
    </location>
</feature>
<keyword evidence="12" id="KW-1185">Reference proteome</keyword>
<feature type="transmembrane region" description="Helical" evidence="10">
    <location>
        <begin position="95"/>
        <end position="117"/>
    </location>
</feature>
<dbReference type="GO" id="GO:0015250">
    <property type="term" value="F:water channel activity"/>
    <property type="evidence" value="ECO:0007669"/>
    <property type="project" value="TreeGrafter"/>
</dbReference>
<name>A0A9Q1CAJ1_HOLLE</name>
<feature type="transmembrane region" description="Helical" evidence="10">
    <location>
        <begin position="55"/>
        <end position="74"/>
    </location>
</feature>
<keyword evidence="4" id="KW-1003">Cell membrane</keyword>
<protein>
    <submittedName>
        <fullName evidence="11">Aquaporin-4</fullName>
    </submittedName>
</protein>
<keyword evidence="6 10" id="KW-1133">Transmembrane helix</keyword>
<dbReference type="CDD" id="cd00333">
    <property type="entry name" value="MIP"/>
    <property type="match status" value="1"/>
</dbReference>
<dbReference type="PROSITE" id="PS00221">
    <property type="entry name" value="MIP"/>
    <property type="match status" value="1"/>
</dbReference>
<comment type="subcellular location">
    <subcellularLocation>
        <location evidence="1">Cell membrane</location>
        <topology evidence="1">Multi-pass membrane protein</topology>
    </subcellularLocation>
</comment>
<keyword evidence="7 10" id="KW-0472">Membrane</keyword>
<evidence type="ECO:0000256" key="7">
    <source>
        <dbReference type="ARBA" id="ARBA00023136"/>
    </source>
</evidence>
<proteinExistence type="inferred from homology"/>
<comment type="similarity">
    <text evidence="2 8">Belongs to the MIP/aquaporin (TC 1.A.8) family.</text>
</comment>
<dbReference type="InterPro" id="IPR023271">
    <property type="entry name" value="Aquaporin-like"/>
</dbReference>
<feature type="transmembrane region" description="Helical" evidence="10">
    <location>
        <begin position="17"/>
        <end position="35"/>
    </location>
</feature>
<organism evidence="11 12">
    <name type="scientific">Holothuria leucospilota</name>
    <name type="common">Black long sea cucumber</name>
    <name type="synonym">Mertensiothuria leucospilota</name>
    <dbReference type="NCBI Taxonomy" id="206669"/>
    <lineage>
        <taxon>Eukaryota</taxon>
        <taxon>Metazoa</taxon>
        <taxon>Echinodermata</taxon>
        <taxon>Eleutherozoa</taxon>
        <taxon>Echinozoa</taxon>
        <taxon>Holothuroidea</taxon>
        <taxon>Aspidochirotacea</taxon>
        <taxon>Aspidochirotida</taxon>
        <taxon>Holothuriidae</taxon>
        <taxon>Holothuria</taxon>
    </lineage>
</organism>
<dbReference type="PANTHER" id="PTHR19139">
    <property type="entry name" value="AQUAPORIN TRANSPORTER"/>
    <property type="match status" value="1"/>
</dbReference>